<gene>
    <name evidence="1" type="ORF">PISL3812_07224</name>
</gene>
<evidence type="ECO:0000313" key="1">
    <source>
        <dbReference type="EMBL" id="CRG90181.1"/>
    </source>
</evidence>
<dbReference type="Proteomes" id="UP000054383">
    <property type="component" value="Unassembled WGS sequence"/>
</dbReference>
<evidence type="ECO:0000313" key="2">
    <source>
        <dbReference type="Proteomes" id="UP000054383"/>
    </source>
</evidence>
<keyword evidence="2" id="KW-1185">Reference proteome</keyword>
<sequence>MYVVITITSVGMVINENSFGTAIWDCNELTYPGALHLLALALADNALFVFSKPEESFKQRIPEGEDELVLKWNDEAKDRCIVRRVTAEKVSEEPLTKERYQERLRPVTRAKAKEQAAKACQKIYGLPNLRSESSALQSRRGQVPE</sequence>
<dbReference type="EMBL" id="CVMT01000007">
    <property type="protein sequence ID" value="CRG90181.1"/>
    <property type="molecule type" value="Genomic_DNA"/>
</dbReference>
<organism evidence="1 2">
    <name type="scientific">Talaromyces islandicus</name>
    <name type="common">Penicillium islandicum</name>
    <dbReference type="NCBI Taxonomy" id="28573"/>
    <lineage>
        <taxon>Eukaryota</taxon>
        <taxon>Fungi</taxon>
        <taxon>Dikarya</taxon>
        <taxon>Ascomycota</taxon>
        <taxon>Pezizomycotina</taxon>
        <taxon>Eurotiomycetes</taxon>
        <taxon>Eurotiomycetidae</taxon>
        <taxon>Eurotiales</taxon>
        <taxon>Trichocomaceae</taxon>
        <taxon>Talaromyces</taxon>
        <taxon>Talaromyces sect. Islandici</taxon>
    </lineage>
</organism>
<dbReference type="PANTHER" id="PTHR37535">
    <property type="entry name" value="FLUG DOMAIN PROTEIN"/>
    <property type="match status" value="1"/>
</dbReference>
<dbReference type="OrthoDB" id="4508283at2759"/>
<name>A0A0U1M581_TALIS</name>
<dbReference type="OMA" id="MYVVITI"/>
<dbReference type="STRING" id="28573.A0A0U1M581"/>
<reference evidence="1 2" key="1">
    <citation type="submission" date="2015-04" db="EMBL/GenBank/DDBJ databases">
        <authorList>
            <person name="Syromyatnikov M.Y."/>
            <person name="Popov V.N."/>
        </authorList>
    </citation>
    <scope>NUCLEOTIDE SEQUENCE [LARGE SCALE GENOMIC DNA]</scope>
    <source>
        <strain evidence="1">WF-38-12</strain>
    </source>
</reference>
<dbReference type="PANTHER" id="PTHR37535:SF3">
    <property type="entry name" value="FLUG DOMAIN-CONTAINING PROTEIN"/>
    <property type="match status" value="1"/>
</dbReference>
<protein>
    <submittedName>
        <fullName evidence="1">Uncharacterized protein</fullName>
    </submittedName>
</protein>
<accession>A0A0U1M581</accession>
<proteinExistence type="predicted"/>
<dbReference type="AlphaFoldDB" id="A0A0U1M581"/>